<reference evidence="1 2" key="1">
    <citation type="submission" date="2016-07" db="EMBL/GenBank/DDBJ databases">
        <title>Draft genome sequence of Prauserella muralis DSM 45305, isolated from a mould-covered wall in an indoor environment.</title>
        <authorList>
            <person name="Ruckert C."/>
            <person name="Albersmeier A."/>
            <person name="Jiang C.-L."/>
            <person name="Jiang Y."/>
            <person name="Kalinowski J."/>
            <person name="Schneider O."/>
            <person name="Winkler A."/>
            <person name="Zotchev S.B."/>
        </authorList>
    </citation>
    <scope>NUCLEOTIDE SEQUENCE [LARGE SCALE GENOMIC DNA]</scope>
    <source>
        <strain evidence="1 2">DSM 45305</strain>
    </source>
</reference>
<dbReference type="Proteomes" id="UP000249915">
    <property type="component" value="Unassembled WGS sequence"/>
</dbReference>
<sequence>MTRRIGFFGLLGSGNLGNDGSLDAVVGYLRERHPEARLDFLCMGPERVRQRYGTPATPLHWYDAQPGTAAGVLAAPRKLLGKLLDPFRTLAWVRRQDVVIVPGMGVLEATLPLRPWGFPYALFFLAVAARLTGAKVALISVGASTIRDPATRWLVTSAARLATYRSYRDELSRQAMREMGVDVSRDPVYPDLAFALPVPPATPETGAVGVGVMAYYGGNDDRARAERLHRAYVETMRRFVRTLADGGRSVRLFTGDEVDERVVAEILATPGLDTSRVTAERPADLAALLTRMNEVDTVVATRYHNVLSALKLGKPTLSLGYAAKNDVLMAGMGLGEFCQPARSVDFDRLLEQFTKLESRREELTATLARRNREQTERLAEQFALLSKTLLEAP</sequence>
<dbReference type="SUPFAM" id="SSF53756">
    <property type="entry name" value="UDP-Glycosyltransferase/glycogen phosphorylase"/>
    <property type="match status" value="1"/>
</dbReference>
<accession>A0A2V4B9X2</accession>
<dbReference type="Pfam" id="PF04230">
    <property type="entry name" value="PS_pyruv_trans"/>
    <property type="match status" value="1"/>
</dbReference>
<dbReference type="RefSeq" id="WP_112280118.1">
    <property type="nucleotide sequence ID" value="NZ_MASW01000001.1"/>
</dbReference>
<dbReference type="EMBL" id="MASW01000001">
    <property type="protein sequence ID" value="PXY32078.1"/>
    <property type="molecule type" value="Genomic_DNA"/>
</dbReference>
<dbReference type="AlphaFoldDB" id="A0A2V4B9X2"/>
<evidence type="ECO:0000313" key="1">
    <source>
        <dbReference type="EMBL" id="PXY32078.1"/>
    </source>
</evidence>
<gene>
    <name evidence="1" type="ORF">BAY60_07170</name>
</gene>
<organism evidence="1 2">
    <name type="scientific">Prauserella muralis</name>
    <dbReference type="NCBI Taxonomy" id="588067"/>
    <lineage>
        <taxon>Bacteria</taxon>
        <taxon>Bacillati</taxon>
        <taxon>Actinomycetota</taxon>
        <taxon>Actinomycetes</taxon>
        <taxon>Pseudonocardiales</taxon>
        <taxon>Pseudonocardiaceae</taxon>
        <taxon>Prauserella</taxon>
    </lineage>
</organism>
<dbReference type="PANTHER" id="PTHR36836">
    <property type="entry name" value="COLANIC ACID BIOSYNTHESIS PROTEIN WCAK"/>
    <property type="match status" value="1"/>
</dbReference>
<dbReference type="OrthoDB" id="3358948at2"/>
<protein>
    <submittedName>
        <fullName evidence="1">Uncharacterized protein</fullName>
    </submittedName>
</protein>
<evidence type="ECO:0000313" key="2">
    <source>
        <dbReference type="Proteomes" id="UP000249915"/>
    </source>
</evidence>
<comment type="caution">
    <text evidence="1">The sequence shown here is derived from an EMBL/GenBank/DDBJ whole genome shotgun (WGS) entry which is preliminary data.</text>
</comment>
<dbReference type="PANTHER" id="PTHR36836:SF1">
    <property type="entry name" value="COLANIC ACID BIOSYNTHESIS PROTEIN WCAK"/>
    <property type="match status" value="1"/>
</dbReference>
<proteinExistence type="predicted"/>
<name>A0A2V4B9X2_9PSEU</name>
<dbReference type="InterPro" id="IPR007345">
    <property type="entry name" value="Polysacch_pyruvyl_Trfase"/>
</dbReference>
<keyword evidence="2" id="KW-1185">Reference proteome</keyword>